<keyword evidence="3" id="KW-1185">Reference proteome</keyword>
<evidence type="ECO:0000256" key="1">
    <source>
        <dbReference type="SAM" id="MobiDB-lite"/>
    </source>
</evidence>
<accession>A0AA96GU48</accession>
<proteinExistence type="predicted"/>
<gene>
    <name evidence="2" type="primary">33</name>
    <name evidence="2" type="ORF">SEA_WYBORN_33</name>
</gene>
<sequence length="400" mass="42174">MRISNKVTRGSTATTGWNTSTASGGVSGPLVSSNGELIHSLTTASTSGTTGPYLRENFSTPLGTYSVRAKIKAPAGRQIRLTVTVRNDSTDVVGKSTAYVTSTGAYQDFVVQDILVPTAFTYVQVWAQVAGAVPVGEVLRVRDVAIFDTGTAPAYFNGSSVSGGGMLYGWDGTAGASMSWQQPSIELLHEWTRRWWESLPNAYRMADAVTDPGVGYFPLLRWMDGIGSLAGEMRDLSDSIWFGGLTDLKNAPESSLRWLAQLLGLSEQQRAVDAVSLRSALLELTSNGRAAVGTRASIGEAAKRFLTGEKQVTVVPSSTTAHTIVLLVRSAEVPGGDLAALAASVRGTGVIPAGHNVIAVNAVATWDSFMAAAGVTWDELDGKAKTWSQHDTLGVDLSSA</sequence>
<dbReference type="Proteomes" id="UP001303667">
    <property type="component" value="Segment"/>
</dbReference>
<organism evidence="2 3">
    <name type="scientific">Arthrobacter phage Wyborn</name>
    <dbReference type="NCBI Taxonomy" id="3059067"/>
    <lineage>
        <taxon>Viruses</taxon>
        <taxon>Duplodnaviria</taxon>
        <taxon>Heunggongvirae</taxon>
        <taxon>Uroviricota</taxon>
        <taxon>Caudoviricetes</taxon>
        <taxon>Berryhillviridae</taxon>
        <taxon>Sicariusvirus</taxon>
        <taxon>Sicariusvirus wyborn</taxon>
    </lineage>
</organism>
<reference evidence="2 3" key="1">
    <citation type="submission" date="2023-08" db="EMBL/GenBank/DDBJ databases">
        <authorList>
            <person name="Beyer A.R."/>
            <person name="Brown C."/>
            <person name="Garland D.S."/>
            <person name="Funderburk A."/>
            <person name="Uzochukwu B."/>
            <person name="Ko C."/>
            <person name="Russell D.A."/>
            <person name="Jacobs-Sera D."/>
            <person name="Hatfull G.F."/>
        </authorList>
    </citation>
    <scope>NUCLEOTIDE SEQUENCE [LARGE SCALE GENOMIC DNA]</scope>
</reference>
<protein>
    <submittedName>
        <fullName evidence="2">Minor tail protein</fullName>
    </submittedName>
</protein>
<dbReference type="Gene3D" id="2.60.120.260">
    <property type="entry name" value="Galactose-binding domain-like"/>
    <property type="match status" value="1"/>
</dbReference>
<evidence type="ECO:0000313" key="3">
    <source>
        <dbReference type="Proteomes" id="UP001303667"/>
    </source>
</evidence>
<name>A0AA96GU48_9CAUD</name>
<evidence type="ECO:0000313" key="2">
    <source>
        <dbReference type="EMBL" id="WNM67276.1"/>
    </source>
</evidence>
<dbReference type="EMBL" id="OR475274">
    <property type="protein sequence ID" value="WNM67276.1"/>
    <property type="molecule type" value="Genomic_DNA"/>
</dbReference>
<feature type="region of interest" description="Disordered" evidence="1">
    <location>
        <begin position="1"/>
        <end position="25"/>
    </location>
</feature>